<evidence type="ECO:0000256" key="13">
    <source>
        <dbReference type="ARBA" id="ARBA00023136"/>
    </source>
</evidence>
<evidence type="ECO:0000256" key="3">
    <source>
        <dbReference type="ARBA" id="ARBA00004477"/>
    </source>
</evidence>
<feature type="transmembrane region" description="Helical" evidence="17">
    <location>
        <begin position="26"/>
        <end position="49"/>
    </location>
</feature>
<feature type="transmembrane region" description="Helical" evidence="17">
    <location>
        <begin position="89"/>
        <end position="108"/>
    </location>
</feature>
<keyword evidence="12" id="KW-0496">Mitochondrion</keyword>
<dbReference type="FunFam" id="1.20.120.550:FF:000002">
    <property type="entry name" value="Microsomal glutathione S-transferase 1"/>
    <property type="match status" value="1"/>
</dbReference>
<comment type="similarity">
    <text evidence="4">Belongs to the MAPEG family.</text>
</comment>
<comment type="subunit">
    <text evidence="14">Homotrimer; The trimer binds only one molecule of glutathione.</text>
</comment>
<dbReference type="EC" id="2.5.1.18" evidence="5"/>
<feature type="transmembrane region" description="Helical" evidence="17">
    <location>
        <begin position="142"/>
        <end position="164"/>
    </location>
</feature>
<organism evidence="18">
    <name type="scientific">Dendroctonus ponderosae</name>
    <name type="common">Mountain pine beetle</name>
    <dbReference type="NCBI Taxonomy" id="77166"/>
    <lineage>
        <taxon>Eukaryota</taxon>
        <taxon>Metazoa</taxon>
        <taxon>Ecdysozoa</taxon>
        <taxon>Arthropoda</taxon>
        <taxon>Hexapoda</taxon>
        <taxon>Insecta</taxon>
        <taxon>Pterygota</taxon>
        <taxon>Neoptera</taxon>
        <taxon>Endopterygota</taxon>
        <taxon>Coleoptera</taxon>
        <taxon>Polyphaga</taxon>
        <taxon>Cucujiformia</taxon>
        <taxon>Curculionidae</taxon>
        <taxon>Scolytinae</taxon>
        <taxon>Dendroctonus</taxon>
    </lineage>
</organism>
<dbReference type="OrthoDB" id="193139at2759"/>
<evidence type="ECO:0000256" key="6">
    <source>
        <dbReference type="ARBA" id="ARBA00022679"/>
    </source>
</evidence>
<evidence type="ECO:0000256" key="11">
    <source>
        <dbReference type="ARBA" id="ARBA00022990"/>
    </source>
</evidence>
<dbReference type="Gene3D" id="1.20.120.550">
    <property type="entry name" value="Membrane associated eicosanoid/glutathione metabolism-like domain"/>
    <property type="match status" value="1"/>
</dbReference>
<evidence type="ECO:0000256" key="10">
    <source>
        <dbReference type="ARBA" id="ARBA00022989"/>
    </source>
</evidence>
<keyword evidence="8" id="KW-1000">Mitochondrion outer membrane</keyword>
<evidence type="ECO:0000313" key="18">
    <source>
        <dbReference type="EMBL" id="ENN74663.1"/>
    </source>
</evidence>
<feature type="transmembrane region" description="Helical" evidence="17">
    <location>
        <begin position="114"/>
        <end position="135"/>
    </location>
</feature>
<dbReference type="GO" id="GO:0005741">
    <property type="term" value="C:mitochondrial outer membrane"/>
    <property type="evidence" value="ECO:0007669"/>
    <property type="project" value="UniProtKB-SubCell"/>
</dbReference>
<dbReference type="EnsemblMetazoa" id="XM_019908851.1">
    <property type="protein sequence ID" value="XP_019764410.1"/>
    <property type="gene ID" value="LOC109540455"/>
</dbReference>
<keyword evidence="10 17" id="KW-1133">Transmembrane helix</keyword>
<keyword evidence="9" id="KW-0256">Endoplasmic reticulum</keyword>
<evidence type="ECO:0000256" key="15">
    <source>
        <dbReference type="ARBA" id="ARBA00039397"/>
    </source>
</evidence>
<evidence type="ECO:0000256" key="16">
    <source>
        <dbReference type="ARBA" id="ARBA00049385"/>
    </source>
</evidence>
<evidence type="ECO:0000256" key="5">
    <source>
        <dbReference type="ARBA" id="ARBA00012452"/>
    </source>
</evidence>
<evidence type="ECO:0000256" key="17">
    <source>
        <dbReference type="SAM" id="Phobius"/>
    </source>
</evidence>
<dbReference type="GO" id="GO:0005789">
    <property type="term" value="C:endoplasmic reticulum membrane"/>
    <property type="evidence" value="ECO:0007669"/>
    <property type="project" value="UniProtKB-SubCell"/>
</dbReference>
<dbReference type="InterPro" id="IPR023352">
    <property type="entry name" value="MAPEG-like_dom_sf"/>
</dbReference>
<sequence length="170" mass="19140">MADILSNITSKNGEVVGVLTINNPQFATYLIVASLLILKMYGLILLTIFHRQKNKVFISEEDTKMRGDGGSVGTHPDVERVRRAFQNDLENIPAFLFISLAYLFVGVANWAVHLLFYLFLIARTLHSLVYALYVIPQPARAICFCLGLLINCYLSFHVLVYGFFTGYLGK</sequence>
<feature type="non-terminal residue" evidence="18">
    <location>
        <position position="1"/>
    </location>
</feature>
<name>N6TAA4_DENPD</name>
<comment type="function">
    <text evidence="1">Conjugation of reduced glutathione to a wide number of exogenous and endogenous hydrophobic electrophiles.</text>
</comment>
<reference evidence="21 22" key="1">
    <citation type="journal article" date="2013" name="Genome Biol.">
        <title>Draft genome of the mountain pine beetle, Dendroctonus ponderosae Hopkins, a major forest pest.</title>
        <authorList>
            <person name="Keeling C.I."/>
            <person name="Yuen M.M."/>
            <person name="Liao N.Y."/>
            <person name="Docking T.R."/>
            <person name="Chan S.K."/>
            <person name="Taylor G.A."/>
            <person name="Palmquist D.L."/>
            <person name="Jackman S.D."/>
            <person name="Nguyen A."/>
            <person name="Li M."/>
            <person name="Henderson H."/>
            <person name="Janes J.K."/>
            <person name="Zhao Y."/>
            <person name="Pandoh P."/>
            <person name="Moore R."/>
            <person name="Sperling F.A."/>
            <person name="Huber D.P."/>
            <person name="Birol I."/>
            <person name="Jones S.J."/>
            <person name="Bohlmann J."/>
        </authorList>
    </citation>
    <scope>NUCLEOTIDE SEQUENCE</scope>
</reference>
<evidence type="ECO:0000313" key="21">
    <source>
        <dbReference type="Proteomes" id="UP000019118"/>
    </source>
</evidence>
<dbReference type="SUPFAM" id="SSF161084">
    <property type="entry name" value="MAPEG domain-like"/>
    <property type="match status" value="1"/>
</dbReference>
<dbReference type="OMA" id="MAPLIGH"/>
<dbReference type="Proteomes" id="UP000019118">
    <property type="component" value="Unassembled WGS sequence"/>
</dbReference>
<evidence type="ECO:0000256" key="8">
    <source>
        <dbReference type="ARBA" id="ARBA00022787"/>
    </source>
</evidence>
<dbReference type="HOGENOM" id="CLU_105467_0_0_1"/>
<evidence type="ECO:0000256" key="1">
    <source>
        <dbReference type="ARBA" id="ARBA00003701"/>
    </source>
</evidence>
<keyword evidence="11" id="KW-0007">Acetylation</keyword>
<reference evidence="20" key="2">
    <citation type="submission" date="2024-08" db="UniProtKB">
        <authorList>
            <consortium name="EnsemblMetazoa"/>
        </authorList>
    </citation>
    <scope>IDENTIFICATION</scope>
</reference>
<keyword evidence="13 17" id="KW-0472">Membrane</keyword>
<comment type="catalytic activity">
    <reaction evidence="16">
        <text>RX + glutathione = an S-substituted glutathione + a halide anion + H(+)</text>
        <dbReference type="Rhea" id="RHEA:16437"/>
        <dbReference type="ChEBI" id="CHEBI:15378"/>
        <dbReference type="ChEBI" id="CHEBI:16042"/>
        <dbReference type="ChEBI" id="CHEBI:17792"/>
        <dbReference type="ChEBI" id="CHEBI:57925"/>
        <dbReference type="ChEBI" id="CHEBI:90779"/>
        <dbReference type="EC" id="2.5.1.18"/>
    </reaction>
    <physiologicalReaction direction="left-to-right" evidence="16">
        <dbReference type="Rhea" id="RHEA:16438"/>
    </physiologicalReaction>
</comment>
<keyword evidence="7 17" id="KW-0812">Transmembrane</keyword>
<dbReference type="Pfam" id="PF01124">
    <property type="entry name" value="MAPEG"/>
    <property type="match status" value="1"/>
</dbReference>
<dbReference type="EMBL" id="KB632319">
    <property type="protein sequence ID" value="ERL92293.1"/>
    <property type="molecule type" value="Genomic_DNA"/>
</dbReference>
<evidence type="ECO:0000256" key="4">
    <source>
        <dbReference type="ARBA" id="ARBA00010459"/>
    </source>
</evidence>
<evidence type="ECO:0000313" key="19">
    <source>
        <dbReference type="EMBL" id="ERL92293.1"/>
    </source>
</evidence>
<dbReference type="EMBL" id="KB741037">
    <property type="protein sequence ID" value="ENN74663.1"/>
    <property type="molecule type" value="Genomic_DNA"/>
</dbReference>
<dbReference type="Proteomes" id="UP000030742">
    <property type="component" value="Unassembled WGS sequence"/>
</dbReference>
<keyword evidence="6" id="KW-0808">Transferase</keyword>
<proteinExistence type="inferred from homology"/>
<evidence type="ECO:0000313" key="20">
    <source>
        <dbReference type="EnsemblMetazoa" id="XP_019764410.1"/>
    </source>
</evidence>
<dbReference type="EnsemblMetazoa" id="XM_019908852.1">
    <property type="protein sequence ID" value="XP_019764411.1"/>
    <property type="gene ID" value="LOC109540455"/>
</dbReference>
<dbReference type="InterPro" id="IPR001129">
    <property type="entry name" value="Membr-assoc_MAPEG"/>
</dbReference>
<keyword evidence="21" id="KW-1185">Reference proteome</keyword>
<dbReference type="STRING" id="77166.N6TAA4"/>
<comment type="subcellular location">
    <subcellularLocation>
        <location evidence="3">Endoplasmic reticulum membrane</location>
        <topology evidence="3">Multi-pass membrane protein</topology>
    </subcellularLocation>
    <subcellularLocation>
        <location evidence="2">Mitochondrion outer membrane</location>
    </subcellularLocation>
</comment>
<evidence type="ECO:0000313" key="22">
    <source>
        <dbReference type="Proteomes" id="UP000030742"/>
    </source>
</evidence>
<dbReference type="AlphaFoldDB" id="N6TAA4"/>
<evidence type="ECO:0000256" key="9">
    <source>
        <dbReference type="ARBA" id="ARBA00022824"/>
    </source>
</evidence>
<evidence type="ECO:0000256" key="12">
    <source>
        <dbReference type="ARBA" id="ARBA00023128"/>
    </source>
</evidence>
<protein>
    <recommendedName>
        <fullName evidence="15">Microsomal glutathione S-transferase 1</fullName>
        <ecNumber evidence="5">2.5.1.18</ecNumber>
    </recommendedName>
</protein>
<dbReference type="GO" id="GO:0004364">
    <property type="term" value="F:glutathione transferase activity"/>
    <property type="evidence" value="ECO:0007669"/>
    <property type="project" value="UniProtKB-EC"/>
</dbReference>
<dbReference type="InterPro" id="IPR040162">
    <property type="entry name" value="MGST1-like"/>
</dbReference>
<dbReference type="PANTHER" id="PTHR10689:SF6">
    <property type="entry name" value="MICROSOMAL GLUTATHIONE S-TRANSFERASE 1"/>
    <property type="match status" value="1"/>
</dbReference>
<dbReference type="PANTHER" id="PTHR10689">
    <property type="entry name" value="MICROSOMAL GLUTATHIONE S-TRANSFERASE 1"/>
    <property type="match status" value="1"/>
</dbReference>
<gene>
    <name evidence="20" type="primary">109540455</name>
    <name evidence="19" type="ORF">D910_09610</name>
    <name evidence="18" type="ORF">YQE_08780</name>
</gene>
<evidence type="ECO:0000256" key="2">
    <source>
        <dbReference type="ARBA" id="ARBA00004294"/>
    </source>
</evidence>
<evidence type="ECO:0000256" key="14">
    <source>
        <dbReference type="ARBA" id="ARBA00038540"/>
    </source>
</evidence>
<accession>N6TAA4</accession>
<evidence type="ECO:0000256" key="7">
    <source>
        <dbReference type="ARBA" id="ARBA00022692"/>
    </source>
</evidence>